<dbReference type="EMBL" id="CP045571">
    <property type="protein sequence ID" value="QFX95175.1"/>
    <property type="molecule type" value="Genomic_DNA"/>
</dbReference>
<proteinExistence type="predicted"/>
<gene>
    <name evidence="1" type="ORF">GCD22_00699</name>
</gene>
<evidence type="ECO:0000313" key="1">
    <source>
        <dbReference type="EMBL" id="QFX95175.1"/>
    </source>
</evidence>
<reference evidence="1 2" key="1">
    <citation type="submission" date="2019-10" db="EMBL/GenBank/DDBJ databases">
        <authorList>
            <person name="Wang R."/>
        </authorList>
    </citation>
    <scope>NUCLEOTIDE SEQUENCE [LARGE SCALE GENOMIC DNA]</scope>
    <source>
        <strain evidence="1 2">ATCC 19377</strain>
    </source>
</reference>
<protein>
    <submittedName>
        <fullName evidence="1">Uncharacterized protein</fullName>
    </submittedName>
</protein>
<dbReference type="Proteomes" id="UP000363590">
    <property type="component" value="Chromosome"/>
</dbReference>
<name>A0A5P9XMF9_ACITH</name>
<sequence length="63" mass="6952">MAETPGHDGIGSALNEPVTLVLWSRQILGYAFTQAGFLGNVYFHQAPSIVYRVDALRHPNVRV</sequence>
<organism evidence="1 2">
    <name type="scientific">Acidithiobacillus thiooxidans ATCC 19377</name>
    <dbReference type="NCBI Taxonomy" id="637390"/>
    <lineage>
        <taxon>Bacteria</taxon>
        <taxon>Pseudomonadati</taxon>
        <taxon>Pseudomonadota</taxon>
        <taxon>Acidithiobacillia</taxon>
        <taxon>Acidithiobacillales</taxon>
        <taxon>Acidithiobacillaceae</taxon>
        <taxon>Acidithiobacillus</taxon>
    </lineage>
</organism>
<evidence type="ECO:0000313" key="2">
    <source>
        <dbReference type="Proteomes" id="UP000363590"/>
    </source>
</evidence>
<accession>A0A5P9XMF9</accession>
<dbReference type="AlphaFoldDB" id="A0A5P9XMF9"/>
<dbReference type="KEGG" id="atx:GCD22_00699"/>